<evidence type="ECO:0008006" key="2">
    <source>
        <dbReference type="Google" id="ProtNLM"/>
    </source>
</evidence>
<organism evidence="1">
    <name type="scientific">hydrocarbon metagenome</name>
    <dbReference type="NCBI Taxonomy" id="938273"/>
    <lineage>
        <taxon>unclassified sequences</taxon>
        <taxon>metagenomes</taxon>
        <taxon>ecological metagenomes</taxon>
    </lineage>
</organism>
<name>A0A0W8FQT6_9ZZZZ</name>
<comment type="caution">
    <text evidence="1">The sequence shown here is derived from an EMBL/GenBank/DDBJ whole genome shotgun (WGS) entry which is preliminary data.</text>
</comment>
<dbReference type="AlphaFoldDB" id="A0A0W8FQT6"/>
<dbReference type="InterPro" id="IPR023393">
    <property type="entry name" value="START-like_dom_sf"/>
</dbReference>
<dbReference type="Gene3D" id="3.30.530.20">
    <property type="match status" value="1"/>
</dbReference>
<evidence type="ECO:0000313" key="1">
    <source>
        <dbReference type="EMBL" id="KUG23301.1"/>
    </source>
</evidence>
<protein>
    <recommendedName>
        <fullName evidence="2">Coenzyme Q-binding protein COQ10 START domain-containing protein</fullName>
    </recommendedName>
</protein>
<dbReference type="EMBL" id="LNQE01000914">
    <property type="protein sequence ID" value="KUG23301.1"/>
    <property type="molecule type" value="Genomic_DNA"/>
</dbReference>
<proteinExistence type="predicted"/>
<reference evidence="1" key="1">
    <citation type="journal article" date="2015" name="Proc. Natl. Acad. Sci. U.S.A.">
        <title>Networks of energetic and metabolic interactions define dynamics in microbial communities.</title>
        <authorList>
            <person name="Embree M."/>
            <person name="Liu J.K."/>
            <person name="Al-Bassam M.M."/>
            <person name="Zengler K."/>
        </authorList>
    </citation>
    <scope>NUCLEOTIDE SEQUENCE</scope>
</reference>
<sequence length="228" mass="26010">MRKYRFSIGVFLLLLLFNGTILANSNTDDLTPRKEQIAFINLPDNWNYDSLIPILENGEMNIVYSNKDGSFKQTTIICLVNVPIAKVWPNVVDFGNYTKYMPKLAALKLLKQDGLDYWFKGELDIPGPNLPFSIKAHFNPPSSVDFYGEELEGDCFPGGWRFDAYPVDNGKKTVIVCKAYIDVRKRSWIVRWTLNYDPTLGQPLNLGINSSIGTMWLTAIKKRSETKK</sequence>
<gene>
    <name evidence="1" type="ORF">ASZ90_006962</name>
</gene>
<dbReference type="SUPFAM" id="SSF55961">
    <property type="entry name" value="Bet v1-like"/>
    <property type="match status" value="1"/>
</dbReference>
<accession>A0A0W8FQT6</accession>